<dbReference type="SMART" id="SM00901">
    <property type="entry name" value="FRG"/>
    <property type="match status" value="1"/>
</dbReference>
<dbReference type="STRING" id="1121393.SAMN02745216_04446"/>
<gene>
    <name evidence="2" type="ORF">SAMN02745216_04446</name>
</gene>
<protein>
    <submittedName>
        <fullName evidence="2">FRG domain-containing protein</fullName>
    </submittedName>
</protein>
<evidence type="ECO:0000313" key="2">
    <source>
        <dbReference type="EMBL" id="SHL00374.1"/>
    </source>
</evidence>
<dbReference type="EMBL" id="FQZU01000041">
    <property type="protein sequence ID" value="SHL00374.1"/>
    <property type="molecule type" value="Genomic_DNA"/>
</dbReference>
<dbReference type="Pfam" id="PF08867">
    <property type="entry name" value="FRG"/>
    <property type="match status" value="1"/>
</dbReference>
<proteinExistence type="predicted"/>
<dbReference type="Proteomes" id="UP000183994">
    <property type="component" value="Unassembled WGS sequence"/>
</dbReference>
<evidence type="ECO:0000313" key="3">
    <source>
        <dbReference type="Proteomes" id="UP000183994"/>
    </source>
</evidence>
<dbReference type="RefSeq" id="WP_073478444.1">
    <property type="nucleotide sequence ID" value="NZ_FQZU01000041.1"/>
</dbReference>
<evidence type="ECO:0000259" key="1">
    <source>
        <dbReference type="SMART" id="SM00901"/>
    </source>
</evidence>
<dbReference type="InterPro" id="IPR014966">
    <property type="entry name" value="FRG-dom"/>
</dbReference>
<keyword evidence="3" id="KW-1185">Reference proteome</keyword>
<dbReference type="AlphaFoldDB" id="A0A1M6X376"/>
<reference evidence="3" key="1">
    <citation type="submission" date="2016-11" db="EMBL/GenBank/DDBJ databases">
        <authorList>
            <person name="Varghese N."/>
            <person name="Submissions S."/>
        </authorList>
    </citation>
    <scope>NUCLEOTIDE SEQUENCE [LARGE SCALE GENOMIC DNA]</scope>
    <source>
        <strain evidence="3">DSM 16219</strain>
    </source>
</reference>
<feature type="domain" description="FRG" evidence="1">
    <location>
        <begin position="52"/>
        <end position="161"/>
    </location>
</feature>
<accession>A0A1M6X376</accession>
<organism evidence="2 3">
    <name type="scientific">Desulfatibacillum alkenivorans DSM 16219</name>
    <dbReference type="NCBI Taxonomy" id="1121393"/>
    <lineage>
        <taxon>Bacteria</taxon>
        <taxon>Pseudomonadati</taxon>
        <taxon>Thermodesulfobacteriota</taxon>
        <taxon>Desulfobacteria</taxon>
        <taxon>Desulfobacterales</taxon>
        <taxon>Desulfatibacillaceae</taxon>
        <taxon>Desulfatibacillum</taxon>
    </lineage>
</organism>
<name>A0A1M6X376_9BACT</name>
<sequence>MTTTARDIINKLIQQQAIQQQWAAQHFEIMEDGHFSAIAINGKQCVLAPYPEFSALIYRGQNQYYEPCKSSLYRTSLSKIERFIAEMRIAEFHILLSSHPAVIDFASWSVMGLRIKIDFEGLAQHFGLATQLIDFTSNPLIAAFFACCEYDRKSKSYKPILQSTQKGVFYTYFEAADVGDPTGPKIPHSSIVGLQPLRRPAEQYAWCYRLPKRASLNSRPFLTCTPFLHDRRVSIKVFERFEGGEQLFPSDPLAEKALHISLTKKFSQNAFQMAMAKHGKKMKQGSTLNALKRKGIAIINTPTVAFSETEQQEISKDWDARKPYLFSRIHFRKACPVYASADDSL</sequence>